<dbReference type="Proteomes" id="UP001154282">
    <property type="component" value="Unassembled WGS sequence"/>
</dbReference>
<dbReference type="EMBL" id="CAMGYJ010000005">
    <property type="protein sequence ID" value="CAI0414997.1"/>
    <property type="molecule type" value="Genomic_DNA"/>
</dbReference>
<organism evidence="1 2">
    <name type="scientific">Linum tenue</name>
    <dbReference type="NCBI Taxonomy" id="586396"/>
    <lineage>
        <taxon>Eukaryota</taxon>
        <taxon>Viridiplantae</taxon>
        <taxon>Streptophyta</taxon>
        <taxon>Embryophyta</taxon>
        <taxon>Tracheophyta</taxon>
        <taxon>Spermatophyta</taxon>
        <taxon>Magnoliopsida</taxon>
        <taxon>eudicotyledons</taxon>
        <taxon>Gunneridae</taxon>
        <taxon>Pentapetalae</taxon>
        <taxon>rosids</taxon>
        <taxon>fabids</taxon>
        <taxon>Malpighiales</taxon>
        <taxon>Linaceae</taxon>
        <taxon>Linum</taxon>
    </lineage>
</organism>
<proteinExistence type="predicted"/>
<dbReference type="AlphaFoldDB" id="A0AAV0JYN6"/>
<reference evidence="1" key="1">
    <citation type="submission" date="2022-08" db="EMBL/GenBank/DDBJ databases">
        <authorList>
            <person name="Gutierrez-Valencia J."/>
        </authorList>
    </citation>
    <scope>NUCLEOTIDE SEQUENCE</scope>
</reference>
<feature type="non-terminal residue" evidence="1">
    <location>
        <position position="47"/>
    </location>
</feature>
<sequence length="47" mass="5480">MKVFNECGRTRNSKVSSAIIRKLTVQKIQYVGTIQFGVRKTFQKYIN</sequence>
<accession>A0AAV0JYN6</accession>
<name>A0AAV0JYN6_9ROSI</name>
<protein>
    <submittedName>
        <fullName evidence="1">Uncharacterized protein</fullName>
    </submittedName>
</protein>
<keyword evidence="2" id="KW-1185">Reference proteome</keyword>
<evidence type="ECO:0000313" key="1">
    <source>
        <dbReference type="EMBL" id="CAI0414997.1"/>
    </source>
</evidence>
<comment type="caution">
    <text evidence="1">The sequence shown here is derived from an EMBL/GenBank/DDBJ whole genome shotgun (WGS) entry which is preliminary data.</text>
</comment>
<gene>
    <name evidence="1" type="ORF">LITE_LOCUS16471</name>
</gene>
<evidence type="ECO:0000313" key="2">
    <source>
        <dbReference type="Proteomes" id="UP001154282"/>
    </source>
</evidence>